<keyword evidence="3" id="KW-0720">Serine protease</keyword>
<evidence type="ECO:0000256" key="1">
    <source>
        <dbReference type="ARBA" id="ARBA00022670"/>
    </source>
</evidence>
<feature type="non-terminal residue" evidence="4">
    <location>
        <position position="1"/>
    </location>
</feature>
<accession>A0A0F8XGM5</accession>
<proteinExistence type="predicted"/>
<organism evidence="4">
    <name type="scientific">marine sediment metagenome</name>
    <dbReference type="NCBI Taxonomy" id="412755"/>
    <lineage>
        <taxon>unclassified sequences</taxon>
        <taxon>metagenomes</taxon>
        <taxon>ecological metagenomes</taxon>
    </lineage>
</organism>
<comment type="caution">
    <text evidence="4">The sequence shown here is derived from an EMBL/GenBank/DDBJ whole genome shotgun (WGS) entry which is preliminary data.</text>
</comment>
<reference evidence="4" key="1">
    <citation type="journal article" date="2015" name="Nature">
        <title>Complex archaea that bridge the gap between prokaryotes and eukaryotes.</title>
        <authorList>
            <person name="Spang A."/>
            <person name="Saw J.H."/>
            <person name="Jorgensen S.L."/>
            <person name="Zaremba-Niedzwiedzka K."/>
            <person name="Martijn J."/>
            <person name="Lind A.E."/>
            <person name="van Eijk R."/>
            <person name="Schleper C."/>
            <person name="Guy L."/>
            <person name="Ettema T.J."/>
        </authorList>
    </citation>
    <scope>NUCLEOTIDE SEQUENCE</scope>
</reference>
<dbReference type="GO" id="GO:0006508">
    <property type="term" value="P:proteolysis"/>
    <property type="evidence" value="ECO:0007669"/>
    <property type="project" value="UniProtKB-KW"/>
</dbReference>
<dbReference type="PROSITE" id="PS00138">
    <property type="entry name" value="SUBTILASE_SER"/>
    <property type="match status" value="1"/>
</dbReference>
<evidence type="ECO:0000256" key="3">
    <source>
        <dbReference type="ARBA" id="ARBA00022825"/>
    </source>
</evidence>
<dbReference type="EMBL" id="LAZR01059195">
    <property type="protein sequence ID" value="KKK68317.1"/>
    <property type="molecule type" value="Genomic_DNA"/>
</dbReference>
<evidence type="ECO:0000313" key="4">
    <source>
        <dbReference type="EMBL" id="KKK68317.1"/>
    </source>
</evidence>
<sequence>NILDGVVHLDSVADGVTRGSLIYGNATPKWDERVIGAADTILASDGIDFSWTGSPSLSGILTVDTINEFTPGAGVTLEGLLIKDEYVEFDEITSPGTPTANKGRLYVRSFSNLAQLFYVDESGYDHLLAVPWENVDLGTDWPAAVATGTGSVAFAQARRINLSSGATASSTVFVRTPDVTGVSTGVDNNVVDWSQRVLINLKFSVRANTSTGVVRFTLGKGTGDGMGALNNRGIGIQIEQLSLKGHVHDGSSAATTAVLSTLTANQAYRLLIVSDGGGNVEWFLDGTSIGTSAAGPSAAGVAGDCVFQLDVANGGNSATQSALMHALQVAAW</sequence>
<dbReference type="GO" id="GO:0008236">
    <property type="term" value="F:serine-type peptidase activity"/>
    <property type="evidence" value="ECO:0007669"/>
    <property type="project" value="UniProtKB-KW"/>
</dbReference>
<keyword evidence="2" id="KW-0378">Hydrolase</keyword>
<evidence type="ECO:0000256" key="2">
    <source>
        <dbReference type="ARBA" id="ARBA00022801"/>
    </source>
</evidence>
<gene>
    <name evidence="4" type="ORF">LCGC14_2945280</name>
</gene>
<keyword evidence="1" id="KW-0645">Protease</keyword>
<dbReference type="AlphaFoldDB" id="A0A0F8XGM5"/>
<dbReference type="InterPro" id="IPR023828">
    <property type="entry name" value="Peptidase_S8_Ser-AS"/>
</dbReference>
<name>A0A0F8XGM5_9ZZZZ</name>
<protein>
    <submittedName>
        <fullName evidence="4">Uncharacterized protein</fullName>
    </submittedName>
</protein>